<proteinExistence type="inferred from homology"/>
<dbReference type="Gene3D" id="3.90.1170.20">
    <property type="entry name" value="Quinolinate phosphoribosyl transferase, N-terminal domain"/>
    <property type="match status" value="1"/>
</dbReference>
<keyword evidence="8" id="KW-1185">Reference proteome</keyword>
<dbReference type="InterPro" id="IPR027277">
    <property type="entry name" value="NadC/ModD"/>
</dbReference>
<dbReference type="GO" id="GO:0009435">
    <property type="term" value="P:NAD+ biosynthetic process"/>
    <property type="evidence" value="ECO:0007669"/>
    <property type="project" value="InterPro"/>
</dbReference>
<dbReference type="AlphaFoldDB" id="A0A4R2KJ41"/>
<evidence type="ECO:0000259" key="6">
    <source>
        <dbReference type="Pfam" id="PF02749"/>
    </source>
</evidence>
<reference evidence="7 8" key="1">
    <citation type="submission" date="2019-03" db="EMBL/GenBank/DDBJ databases">
        <title>Genomic Encyclopedia of Type Strains, Phase IV (KMG-IV): sequencing the most valuable type-strain genomes for metagenomic binning, comparative biology and taxonomic classification.</title>
        <authorList>
            <person name="Goeker M."/>
        </authorList>
    </citation>
    <scope>NUCLEOTIDE SEQUENCE [LARGE SCALE GENOMIC DNA]</scope>
    <source>
        <strain evidence="7 8">DSM 4868</strain>
    </source>
</reference>
<evidence type="ECO:0000256" key="1">
    <source>
        <dbReference type="ARBA" id="ARBA00009400"/>
    </source>
</evidence>
<evidence type="ECO:0000256" key="2">
    <source>
        <dbReference type="ARBA" id="ARBA00022676"/>
    </source>
</evidence>
<dbReference type="SUPFAM" id="SSF54675">
    <property type="entry name" value="Nicotinate/Quinolinate PRTase N-terminal domain-like"/>
    <property type="match status" value="1"/>
</dbReference>
<dbReference type="InterPro" id="IPR013785">
    <property type="entry name" value="Aldolase_TIM"/>
</dbReference>
<dbReference type="Pfam" id="PF02749">
    <property type="entry name" value="QRPTase_N"/>
    <property type="match status" value="1"/>
</dbReference>
<dbReference type="PANTHER" id="PTHR32179">
    <property type="entry name" value="NICOTINATE-NUCLEOTIDE PYROPHOSPHORYLASE [CARBOXYLATING]"/>
    <property type="match status" value="1"/>
</dbReference>
<dbReference type="InterPro" id="IPR037128">
    <property type="entry name" value="Quinolinate_PRibosylTase_N_sf"/>
</dbReference>
<dbReference type="GO" id="GO:0004514">
    <property type="term" value="F:nicotinate-nucleotide diphosphorylase (carboxylating) activity"/>
    <property type="evidence" value="ECO:0007669"/>
    <property type="project" value="InterPro"/>
</dbReference>
<dbReference type="PANTHER" id="PTHR32179:SF4">
    <property type="entry name" value="PYROPHOSPHORYLASE MODD-RELATED"/>
    <property type="match status" value="1"/>
</dbReference>
<dbReference type="GO" id="GO:0034213">
    <property type="term" value="P:quinolinate catabolic process"/>
    <property type="evidence" value="ECO:0007669"/>
    <property type="project" value="TreeGrafter"/>
</dbReference>
<evidence type="ECO:0000256" key="3">
    <source>
        <dbReference type="ARBA" id="ARBA00022679"/>
    </source>
</evidence>
<dbReference type="PIRSF" id="PIRSF006250">
    <property type="entry name" value="NadC_ModD"/>
    <property type="match status" value="1"/>
</dbReference>
<dbReference type="OrthoDB" id="7875613at2"/>
<evidence type="ECO:0000259" key="5">
    <source>
        <dbReference type="Pfam" id="PF01729"/>
    </source>
</evidence>
<feature type="domain" description="Quinolinate phosphoribosyl transferase N-terminal" evidence="6">
    <location>
        <begin position="32"/>
        <end position="104"/>
    </location>
</feature>
<dbReference type="EMBL" id="SLWW01000002">
    <property type="protein sequence ID" value="TCO73254.1"/>
    <property type="molecule type" value="Genomic_DNA"/>
</dbReference>
<comment type="caution">
    <text evidence="7">The sequence shown here is derived from an EMBL/GenBank/DDBJ whole genome shotgun (WGS) entry which is preliminary data.</text>
</comment>
<keyword evidence="3 4" id="KW-0808">Transferase</keyword>
<name>A0A4R2KJ41_9RHOB</name>
<organism evidence="7 8">
    <name type="scientific">Rhodovulum euryhalinum</name>
    <dbReference type="NCBI Taxonomy" id="35805"/>
    <lineage>
        <taxon>Bacteria</taxon>
        <taxon>Pseudomonadati</taxon>
        <taxon>Pseudomonadota</taxon>
        <taxon>Alphaproteobacteria</taxon>
        <taxon>Rhodobacterales</taxon>
        <taxon>Paracoccaceae</taxon>
        <taxon>Rhodovulum</taxon>
    </lineage>
</organism>
<evidence type="ECO:0000313" key="7">
    <source>
        <dbReference type="EMBL" id="TCO73254.1"/>
    </source>
</evidence>
<dbReference type="Gene3D" id="3.20.20.70">
    <property type="entry name" value="Aldolase class I"/>
    <property type="match status" value="1"/>
</dbReference>
<dbReference type="RefSeq" id="WP_132541238.1">
    <property type="nucleotide sequence ID" value="NZ_SLWW01000002.1"/>
</dbReference>
<dbReference type="InterPro" id="IPR002638">
    <property type="entry name" value="Quinolinate_PRibosylTrfase_C"/>
</dbReference>
<feature type="domain" description="Quinolinate phosphoribosyl transferase C-terminal" evidence="5">
    <location>
        <begin position="106"/>
        <end position="269"/>
    </location>
</feature>
<evidence type="ECO:0000256" key="4">
    <source>
        <dbReference type="PIRNR" id="PIRNR006250"/>
    </source>
</evidence>
<protein>
    <submittedName>
        <fullName evidence="7">Nicotinate-nucleotide pyrophosphorylase [carboxylating]</fullName>
    </submittedName>
</protein>
<dbReference type="Proteomes" id="UP000295142">
    <property type="component" value="Unassembled WGS sequence"/>
</dbReference>
<evidence type="ECO:0000313" key="8">
    <source>
        <dbReference type="Proteomes" id="UP000295142"/>
    </source>
</evidence>
<dbReference type="InterPro" id="IPR022412">
    <property type="entry name" value="Quinolinate_PRibosylTrfase_N"/>
</dbReference>
<dbReference type="GO" id="GO:0005737">
    <property type="term" value="C:cytoplasm"/>
    <property type="evidence" value="ECO:0007669"/>
    <property type="project" value="TreeGrafter"/>
</dbReference>
<keyword evidence="2 4" id="KW-0328">Glycosyltransferase</keyword>
<gene>
    <name evidence="7" type="ORF">EV655_10217</name>
</gene>
<sequence>MLLLDDTALTCLLKRDPATAAHAGFGPALGHRLATVAMRARAPGTACGTEEGARMFALLGCAADVAVESGATVGPGDLLLAARGPAAALVSGWQAVQGLIEWASGVAGSTAGIVRAARAANPGIVVACPQKAIPGARPLALKAVTAGGAAMQRGRARDAVLVLAEHRALGGHEGLVARIRQLRAADPGQGIVVEVGSCEDALCAAGYGADTVQLARMTPAEVAATARALAAGWNGELVVTGSIAEDMAAAYATSGAHVLSTSAPYHSAPEEIEVAFEAG</sequence>
<dbReference type="InterPro" id="IPR036068">
    <property type="entry name" value="Nicotinate_pribotase-like_C"/>
</dbReference>
<dbReference type="Pfam" id="PF01729">
    <property type="entry name" value="QRPTase_C"/>
    <property type="match status" value="1"/>
</dbReference>
<comment type="similarity">
    <text evidence="1 4">Belongs to the NadC/ModD family.</text>
</comment>
<dbReference type="SUPFAM" id="SSF51690">
    <property type="entry name" value="Nicotinate/Quinolinate PRTase C-terminal domain-like"/>
    <property type="match status" value="1"/>
</dbReference>
<accession>A0A4R2KJ41</accession>